<accession>A0A1N7PAD5</accession>
<dbReference type="RefSeq" id="WP_084566673.1">
    <property type="nucleotide sequence ID" value="NZ_FTOJ01000012.1"/>
</dbReference>
<dbReference type="EMBL" id="FTOJ01000012">
    <property type="protein sequence ID" value="SIT07595.1"/>
    <property type="molecule type" value="Genomic_DNA"/>
</dbReference>
<dbReference type="Gene3D" id="3.30.450.40">
    <property type="match status" value="1"/>
</dbReference>
<protein>
    <recommendedName>
        <fullName evidence="3">GAF domain-containing protein</fullName>
    </recommendedName>
</protein>
<dbReference type="InterPro" id="IPR029016">
    <property type="entry name" value="GAF-like_dom_sf"/>
</dbReference>
<evidence type="ECO:0008006" key="3">
    <source>
        <dbReference type="Google" id="ProtNLM"/>
    </source>
</evidence>
<organism evidence="1 2">
    <name type="scientific">Chryseobacterium piscicola</name>
    <dbReference type="NCBI Taxonomy" id="551459"/>
    <lineage>
        <taxon>Bacteria</taxon>
        <taxon>Pseudomonadati</taxon>
        <taxon>Bacteroidota</taxon>
        <taxon>Flavobacteriia</taxon>
        <taxon>Flavobacteriales</taxon>
        <taxon>Weeksellaceae</taxon>
        <taxon>Chryseobacterium group</taxon>
        <taxon>Chryseobacterium</taxon>
    </lineage>
</organism>
<dbReference type="STRING" id="551459.SAMN05421796_11250"/>
<evidence type="ECO:0000313" key="2">
    <source>
        <dbReference type="Proteomes" id="UP000186246"/>
    </source>
</evidence>
<proteinExistence type="predicted"/>
<dbReference type="SUPFAM" id="SSF55781">
    <property type="entry name" value="GAF domain-like"/>
    <property type="match status" value="1"/>
</dbReference>
<gene>
    <name evidence="1" type="ORF">SAMN05421796_11250</name>
</gene>
<sequence>MPEFLQEDSPFQVFLSFKKYLDVLEHIRYNDRLEYRVNYAESVIQRFKKIPELCEGSQDFSLLTKHKELISMLLADLFPTGLTHNEIKAASIPFTDITFNYTERFRKILSDAGHNFVLEFRDMSNDEMYVLCCCIIIQVYFKKDVKITIPFYYDIPDQHGILRHYKITVNSDFSEIAPINKNKLPNDKEIDALLENLDDLSLWKKHFPPQSWTLKGFNIFSLIDCTTEVALSDLKSTMIQIDPENPLPNENLQEIFKSYFDVAQLNFGLMLMDHQHQKLEKLPIYENVFSNYLLDFWINLYDEKMQKTAFQNLKYNPKPIVISDVDHFDDEIQNAPNFSVLAKNNIKSFMVIPIVHEGEVLALMEFTSEIAKSFNGLKLKKLDSLSDILVFSLNRFKHERDNQIEAIIQREYTTIHNSVIWKFRNEAEKYFNASLQRKLYTLREISFKNLSPLFGVSDIRSSSDKRFQLMLDDLNEQIDYLHKLFSSSNFLENEKYILALDVFENELNHDFKADTEQRFQRLLREEIHPLLQAELEIRSTEAIKDYFSRVYTVNSLFYSNRRNLDESITLINRKITDILDESQAEAQEIFPHYYERFKSDGVEHNLYIGQNLNPSIPYTSKHLSELRYWQLKTICKIEHEFENFTKELPISLEIASLIFVYNERIDIRFRMDEKRFDVDGAHNSFYEIIKKRLEKAKIKDSAERITSPGKITIVYFGMENQKEYLGYISRLQKMGILKNNVELLRVEDLQGASGLLAMRVSLAFNFKL</sequence>
<dbReference type="Proteomes" id="UP000186246">
    <property type="component" value="Unassembled WGS sequence"/>
</dbReference>
<name>A0A1N7PAD5_9FLAO</name>
<evidence type="ECO:0000313" key="1">
    <source>
        <dbReference type="EMBL" id="SIT07595.1"/>
    </source>
</evidence>
<reference evidence="2" key="1">
    <citation type="submission" date="2017-01" db="EMBL/GenBank/DDBJ databases">
        <authorList>
            <person name="Varghese N."/>
            <person name="Submissions S."/>
        </authorList>
    </citation>
    <scope>NUCLEOTIDE SEQUENCE [LARGE SCALE GENOMIC DNA]</scope>
    <source>
        <strain evidence="2">DSM 21068</strain>
    </source>
</reference>
<dbReference type="OrthoDB" id="627374at2"/>
<dbReference type="AlphaFoldDB" id="A0A1N7PAD5"/>